<dbReference type="EMBL" id="LAZR01003114">
    <property type="protein sequence ID" value="KKN21828.1"/>
    <property type="molecule type" value="Genomic_DNA"/>
</dbReference>
<feature type="compositionally biased region" description="Acidic residues" evidence="2">
    <location>
        <begin position="169"/>
        <end position="179"/>
    </location>
</feature>
<evidence type="ECO:0000256" key="2">
    <source>
        <dbReference type="SAM" id="MobiDB-lite"/>
    </source>
</evidence>
<reference evidence="3" key="1">
    <citation type="journal article" date="2015" name="Nature">
        <title>Complex archaea that bridge the gap between prokaryotes and eukaryotes.</title>
        <authorList>
            <person name="Spang A."/>
            <person name="Saw J.H."/>
            <person name="Jorgensen S.L."/>
            <person name="Zaremba-Niedzwiedzka K."/>
            <person name="Martijn J."/>
            <person name="Lind A.E."/>
            <person name="van Eijk R."/>
            <person name="Schleper C."/>
            <person name="Guy L."/>
            <person name="Ettema T.J."/>
        </authorList>
    </citation>
    <scope>NUCLEOTIDE SEQUENCE</scope>
</reference>
<evidence type="ECO:0000313" key="3">
    <source>
        <dbReference type="EMBL" id="KKN21828.1"/>
    </source>
</evidence>
<feature type="compositionally biased region" description="Gly residues" evidence="2">
    <location>
        <begin position="185"/>
        <end position="203"/>
    </location>
</feature>
<name>A0A0F9RXD9_9ZZZZ</name>
<organism evidence="3">
    <name type="scientific">marine sediment metagenome</name>
    <dbReference type="NCBI Taxonomy" id="412755"/>
    <lineage>
        <taxon>unclassified sequences</taxon>
        <taxon>metagenomes</taxon>
        <taxon>ecological metagenomes</taxon>
    </lineage>
</organism>
<dbReference type="AlphaFoldDB" id="A0A0F9RXD9"/>
<feature type="region of interest" description="Disordered" evidence="2">
    <location>
        <begin position="159"/>
        <end position="203"/>
    </location>
</feature>
<sequence length="203" mass="23022">MSTQILEEQVRNTERRIKTYKKLINEAEKSFRQLNAQNMQGTLIQFEDFLDSSHLYAFRNWIDGVVWDGPNVKRYWISVTLKYPYDKMPEPKGGMRLVNMGAYITYTLSTEKVPTTVDGPDDLDPITRKPKEEEVDIWLVEICVPRRFVQDAIEDEMDVEIEQEPKTEEPEEETPEEEGAAAGSELGGAGGAGGEEGGGPFEL</sequence>
<accession>A0A0F9RXD9</accession>
<keyword evidence="1" id="KW-0175">Coiled coil</keyword>
<protein>
    <submittedName>
        <fullName evidence="3">Uncharacterized protein</fullName>
    </submittedName>
</protein>
<evidence type="ECO:0000256" key="1">
    <source>
        <dbReference type="SAM" id="Coils"/>
    </source>
</evidence>
<proteinExistence type="predicted"/>
<feature type="coiled-coil region" evidence="1">
    <location>
        <begin position="3"/>
        <end position="37"/>
    </location>
</feature>
<gene>
    <name evidence="3" type="ORF">LCGC14_0921320</name>
</gene>
<comment type="caution">
    <text evidence="3">The sequence shown here is derived from an EMBL/GenBank/DDBJ whole genome shotgun (WGS) entry which is preliminary data.</text>
</comment>